<dbReference type="HOGENOM" id="CLU_2487004_0_0_1"/>
<evidence type="ECO:0000313" key="2">
    <source>
        <dbReference type="EnsemblPlants" id="OB06G17100.1"/>
    </source>
</evidence>
<dbReference type="AlphaFoldDB" id="J3MCG6"/>
<accession>J3MCG6</accession>
<dbReference type="EnsemblPlants" id="OB06G17100.1">
    <property type="protein sequence ID" value="OB06G17100.1"/>
    <property type="gene ID" value="OB06G17100"/>
</dbReference>
<evidence type="ECO:0000256" key="1">
    <source>
        <dbReference type="SAM" id="MobiDB-lite"/>
    </source>
</evidence>
<organism evidence="2">
    <name type="scientific">Oryza brachyantha</name>
    <name type="common">malo sina</name>
    <dbReference type="NCBI Taxonomy" id="4533"/>
    <lineage>
        <taxon>Eukaryota</taxon>
        <taxon>Viridiplantae</taxon>
        <taxon>Streptophyta</taxon>
        <taxon>Embryophyta</taxon>
        <taxon>Tracheophyta</taxon>
        <taxon>Spermatophyta</taxon>
        <taxon>Magnoliopsida</taxon>
        <taxon>Liliopsida</taxon>
        <taxon>Poales</taxon>
        <taxon>Poaceae</taxon>
        <taxon>BOP clade</taxon>
        <taxon>Oryzoideae</taxon>
        <taxon>Oryzeae</taxon>
        <taxon>Oryzinae</taxon>
        <taxon>Oryza</taxon>
    </lineage>
</organism>
<feature type="region of interest" description="Disordered" evidence="1">
    <location>
        <begin position="1"/>
        <end position="37"/>
    </location>
</feature>
<evidence type="ECO:0000313" key="3">
    <source>
        <dbReference type="Proteomes" id="UP000006038"/>
    </source>
</evidence>
<dbReference type="Proteomes" id="UP000006038">
    <property type="component" value="Chromosome 6"/>
</dbReference>
<dbReference type="Gramene" id="OB06G17100.1">
    <property type="protein sequence ID" value="OB06G17100.1"/>
    <property type="gene ID" value="OB06G17100"/>
</dbReference>
<name>J3MCG6_ORYBR</name>
<protein>
    <submittedName>
        <fullName evidence="2">Uncharacterized protein</fullName>
    </submittedName>
</protein>
<reference evidence="2" key="2">
    <citation type="submission" date="2013-04" db="UniProtKB">
        <authorList>
            <consortium name="EnsemblPlants"/>
        </authorList>
    </citation>
    <scope>IDENTIFICATION</scope>
</reference>
<proteinExistence type="predicted"/>
<sequence>MGEGVGNSTRDSRYKVCDTRKNTHVDPTGSTCRHQRHRVSSHLVLSSAKGSVRFDCLGGGGGPGTRVVAFANDDVEDDDEKPIARQV</sequence>
<reference evidence="2" key="1">
    <citation type="journal article" date="2013" name="Nat. Commun.">
        <title>Whole-genome sequencing of Oryza brachyantha reveals mechanisms underlying Oryza genome evolution.</title>
        <authorList>
            <person name="Chen J."/>
            <person name="Huang Q."/>
            <person name="Gao D."/>
            <person name="Wang J."/>
            <person name="Lang Y."/>
            <person name="Liu T."/>
            <person name="Li B."/>
            <person name="Bai Z."/>
            <person name="Luis Goicoechea J."/>
            <person name="Liang C."/>
            <person name="Chen C."/>
            <person name="Zhang W."/>
            <person name="Sun S."/>
            <person name="Liao Y."/>
            <person name="Zhang X."/>
            <person name="Yang L."/>
            <person name="Song C."/>
            <person name="Wang M."/>
            <person name="Shi J."/>
            <person name="Liu G."/>
            <person name="Liu J."/>
            <person name="Zhou H."/>
            <person name="Zhou W."/>
            <person name="Yu Q."/>
            <person name="An N."/>
            <person name="Chen Y."/>
            <person name="Cai Q."/>
            <person name="Wang B."/>
            <person name="Liu B."/>
            <person name="Min J."/>
            <person name="Huang Y."/>
            <person name="Wu H."/>
            <person name="Li Z."/>
            <person name="Zhang Y."/>
            <person name="Yin Y."/>
            <person name="Song W."/>
            <person name="Jiang J."/>
            <person name="Jackson S.A."/>
            <person name="Wing R.A."/>
            <person name="Wang J."/>
            <person name="Chen M."/>
        </authorList>
    </citation>
    <scope>NUCLEOTIDE SEQUENCE [LARGE SCALE GENOMIC DNA]</scope>
    <source>
        <strain evidence="2">cv. IRGC 101232</strain>
    </source>
</reference>
<keyword evidence="3" id="KW-1185">Reference proteome</keyword>
<feature type="compositionally biased region" description="Basic and acidic residues" evidence="1">
    <location>
        <begin position="10"/>
        <end position="24"/>
    </location>
</feature>